<dbReference type="CDD" id="cd12148">
    <property type="entry name" value="fungal_TF_MHR"/>
    <property type="match status" value="1"/>
</dbReference>
<dbReference type="PANTHER" id="PTHR46910:SF32">
    <property type="entry name" value="TRANSCRIPTION FACTOR DOMAIN-CONTAINING PROTEIN-RELATED"/>
    <property type="match status" value="1"/>
</dbReference>
<dbReference type="Pfam" id="PF04082">
    <property type="entry name" value="Fungal_trans"/>
    <property type="match status" value="1"/>
</dbReference>
<reference evidence="5" key="1">
    <citation type="journal article" date="2020" name="Stud. Mycol.">
        <title>101 Dothideomycetes genomes: a test case for predicting lifestyles and emergence of pathogens.</title>
        <authorList>
            <person name="Haridas S."/>
            <person name="Albert R."/>
            <person name="Binder M."/>
            <person name="Bloem J."/>
            <person name="Labutti K."/>
            <person name="Salamov A."/>
            <person name="Andreopoulos B."/>
            <person name="Baker S."/>
            <person name="Barry K."/>
            <person name="Bills G."/>
            <person name="Bluhm B."/>
            <person name="Cannon C."/>
            <person name="Castanera R."/>
            <person name="Culley D."/>
            <person name="Daum C."/>
            <person name="Ezra D."/>
            <person name="Gonzalez J."/>
            <person name="Henrissat B."/>
            <person name="Kuo A."/>
            <person name="Liang C."/>
            <person name="Lipzen A."/>
            <person name="Lutzoni F."/>
            <person name="Magnuson J."/>
            <person name="Mondo S."/>
            <person name="Nolan M."/>
            <person name="Ohm R."/>
            <person name="Pangilinan J."/>
            <person name="Park H.-J."/>
            <person name="Ramirez L."/>
            <person name="Alfaro M."/>
            <person name="Sun H."/>
            <person name="Tritt A."/>
            <person name="Yoshinaga Y."/>
            <person name="Zwiers L.-H."/>
            <person name="Turgeon B."/>
            <person name="Goodwin S."/>
            <person name="Spatafora J."/>
            <person name="Crous P."/>
            <person name="Grigoriev I."/>
        </authorList>
    </citation>
    <scope>NUCLEOTIDE SEQUENCE</scope>
    <source>
        <strain evidence="5">CBS 690.94</strain>
    </source>
</reference>
<comment type="caution">
    <text evidence="5">The sequence shown here is derived from an EMBL/GenBank/DDBJ whole genome shotgun (WGS) entry which is preliminary data.</text>
</comment>
<feature type="region of interest" description="Disordered" evidence="3">
    <location>
        <begin position="1"/>
        <end position="109"/>
    </location>
</feature>
<keyword evidence="1" id="KW-0479">Metal-binding</keyword>
<dbReference type="EMBL" id="MU001506">
    <property type="protein sequence ID" value="KAF2440812.1"/>
    <property type="molecule type" value="Genomic_DNA"/>
</dbReference>
<dbReference type="InterPro" id="IPR001138">
    <property type="entry name" value="Zn2Cys6_DnaBD"/>
</dbReference>
<feature type="region of interest" description="Disordered" evidence="3">
    <location>
        <begin position="166"/>
        <end position="208"/>
    </location>
</feature>
<dbReference type="OrthoDB" id="3795691at2759"/>
<name>A0A9P4U993_9PLEO</name>
<keyword evidence="6" id="KW-1185">Reference proteome</keyword>
<dbReference type="AlphaFoldDB" id="A0A9P4U993"/>
<evidence type="ECO:0000256" key="3">
    <source>
        <dbReference type="SAM" id="MobiDB-lite"/>
    </source>
</evidence>
<dbReference type="InterPro" id="IPR050987">
    <property type="entry name" value="AtrR-like"/>
</dbReference>
<evidence type="ECO:0000256" key="2">
    <source>
        <dbReference type="ARBA" id="ARBA00023242"/>
    </source>
</evidence>
<evidence type="ECO:0000313" key="5">
    <source>
        <dbReference type="EMBL" id="KAF2440812.1"/>
    </source>
</evidence>
<dbReference type="InterPro" id="IPR007219">
    <property type="entry name" value="XnlR_reg_dom"/>
</dbReference>
<gene>
    <name evidence="5" type="ORF">P171DRAFT_488407</name>
</gene>
<feature type="compositionally biased region" description="Low complexity" evidence="3">
    <location>
        <begin position="183"/>
        <end position="195"/>
    </location>
</feature>
<dbReference type="PANTHER" id="PTHR46910">
    <property type="entry name" value="TRANSCRIPTION FACTOR PDR1"/>
    <property type="match status" value="1"/>
</dbReference>
<proteinExistence type="predicted"/>
<keyword evidence="2" id="KW-0539">Nucleus</keyword>
<dbReference type="SMART" id="SM00906">
    <property type="entry name" value="Fungal_trans"/>
    <property type="match status" value="1"/>
</dbReference>
<sequence>MDDNVSEPLEIPKTPPLRIPRRTPRAASKIKCSGNRPCERCARRRDSCIFPSDEPHVSIPERYLRDLQRRVSQLQSTEGQQGQQPPQKDNGEETELSMSLGDTPEAPVMPQAMADQSLSNADQPQPITDQSFANTEQLQPITDQPFANTEQSQPITEPFAAVVQDSATAAAAPPTPISLRRASQGQPQPQSQPQQRRVDSSATDTLPQYNPLVSPTLSYVREIGGRPRYLGPTSTWSFCRRALSLLEGHIPSPSGLTAPLNTDGTAFRLVWEPKAAVDVSDLKVLPPKDYALHLYNTCRFHFGELFGIVDEASFFVHFEAFHKDGLRVAQRERLWFCSYLLLMAFGKAFLASSHISFATRAMALLPDPTHMHDAGIPGIELLALVALYFQSIDMRSTCYQYIGQALRLAFLEGIHTHVPDDVVSPAFASRCNMLWWTVYVLDQEMSANNGCPNAIPEGAATLDLPSDRWPTLSAKALTLRIRLSKLTASLCGTVYSNDVSLQSFFIPNTASFLLQLAEVSRELDQLMSGFSNSLQGDLPQSLRHIAMSYQHCIILATRPLVMWLLIQNLQPVSSQQPTGPVAALLQTSTESAMSIILMLRALAEQDMLECFLPFQLEYAFSAAMLLSLTKAILPDYVPDMHWSRSVHIIFDQMITKNNVVARLRKIEMQELDAKLAAVHKLHFPAPESLPTQSIAHTQNDTRSHIATGLYTDKDVLNPQAFDQDLASDDLQQTWDIDFAGMDDALFNNHDQMLDLAEQFQTGDMDPSIIFGLG</sequence>
<dbReference type="GO" id="GO:0003677">
    <property type="term" value="F:DNA binding"/>
    <property type="evidence" value="ECO:0007669"/>
    <property type="project" value="InterPro"/>
</dbReference>
<organism evidence="5 6">
    <name type="scientific">Karstenula rhodostoma CBS 690.94</name>
    <dbReference type="NCBI Taxonomy" id="1392251"/>
    <lineage>
        <taxon>Eukaryota</taxon>
        <taxon>Fungi</taxon>
        <taxon>Dikarya</taxon>
        <taxon>Ascomycota</taxon>
        <taxon>Pezizomycotina</taxon>
        <taxon>Dothideomycetes</taxon>
        <taxon>Pleosporomycetidae</taxon>
        <taxon>Pleosporales</taxon>
        <taxon>Massarineae</taxon>
        <taxon>Didymosphaeriaceae</taxon>
        <taxon>Karstenula</taxon>
    </lineage>
</organism>
<feature type="compositionally biased region" description="Basic and acidic residues" evidence="3">
    <location>
        <begin position="37"/>
        <end position="47"/>
    </location>
</feature>
<evidence type="ECO:0000259" key="4">
    <source>
        <dbReference type="SMART" id="SM00906"/>
    </source>
</evidence>
<evidence type="ECO:0000313" key="6">
    <source>
        <dbReference type="Proteomes" id="UP000799764"/>
    </source>
</evidence>
<accession>A0A9P4U993</accession>
<dbReference type="CDD" id="cd00067">
    <property type="entry name" value="GAL4"/>
    <property type="match status" value="1"/>
</dbReference>
<dbReference type="InterPro" id="IPR036864">
    <property type="entry name" value="Zn2-C6_fun-type_DNA-bd_sf"/>
</dbReference>
<dbReference type="GO" id="GO:0006351">
    <property type="term" value="P:DNA-templated transcription"/>
    <property type="evidence" value="ECO:0007669"/>
    <property type="project" value="InterPro"/>
</dbReference>
<dbReference type="GO" id="GO:0000981">
    <property type="term" value="F:DNA-binding transcription factor activity, RNA polymerase II-specific"/>
    <property type="evidence" value="ECO:0007669"/>
    <property type="project" value="InterPro"/>
</dbReference>
<feature type="domain" description="Xylanolytic transcriptional activator regulatory" evidence="4">
    <location>
        <begin position="398"/>
        <end position="471"/>
    </location>
</feature>
<protein>
    <recommendedName>
        <fullName evidence="4">Xylanolytic transcriptional activator regulatory domain-containing protein</fullName>
    </recommendedName>
</protein>
<dbReference type="Gene3D" id="4.10.240.10">
    <property type="entry name" value="Zn(2)-C6 fungal-type DNA-binding domain"/>
    <property type="match status" value="1"/>
</dbReference>
<dbReference type="GO" id="GO:0008270">
    <property type="term" value="F:zinc ion binding"/>
    <property type="evidence" value="ECO:0007669"/>
    <property type="project" value="InterPro"/>
</dbReference>
<dbReference type="Proteomes" id="UP000799764">
    <property type="component" value="Unassembled WGS sequence"/>
</dbReference>
<evidence type="ECO:0000256" key="1">
    <source>
        <dbReference type="ARBA" id="ARBA00022723"/>
    </source>
</evidence>